<evidence type="ECO:0000256" key="6">
    <source>
        <dbReference type="ARBA" id="ARBA00022840"/>
    </source>
</evidence>
<evidence type="ECO:0000256" key="9">
    <source>
        <dbReference type="SAM" id="MobiDB-lite"/>
    </source>
</evidence>
<evidence type="ECO:0000259" key="10">
    <source>
        <dbReference type="PROSITE" id="PS51192"/>
    </source>
</evidence>
<reference evidence="11" key="4">
    <citation type="submission" date="2023-07" db="EMBL/GenBank/DDBJ databases">
        <authorList>
            <person name="Myburg A.A."/>
            <person name="Grattapaglia D."/>
            <person name="Tuskan G.A."/>
            <person name="Hellsten U."/>
            <person name="Hayes R.D."/>
            <person name="Grimwood J."/>
            <person name="Jenkins J."/>
            <person name="Lindquist E."/>
            <person name="Tice H."/>
            <person name="Bauer D."/>
            <person name="Goodstein D.M."/>
            <person name="Dubchak I."/>
            <person name="Poliakov A."/>
            <person name="Mizrachi E."/>
            <person name="Kullan A.R."/>
            <person name="Hussey S.G."/>
            <person name="Pinard D."/>
            <person name="Van D.M."/>
            <person name="Singh P."/>
            <person name="Van J.I."/>
            <person name="Silva-Junior O.B."/>
            <person name="Togawa R.C."/>
            <person name="Pappas M.R."/>
            <person name="Faria D.A."/>
            <person name="Sansaloni C.P."/>
            <person name="Petroli C.D."/>
            <person name="Yang X."/>
            <person name="Ranjan P."/>
            <person name="Tschaplinski T.J."/>
            <person name="Ye C.Y."/>
            <person name="Li T."/>
            <person name="Sterck L."/>
            <person name="Vanneste K."/>
            <person name="Murat F."/>
            <person name="Soler M."/>
            <person name="Clemente H.S."/>
            <person name="Saidi N."/>
            <person name="Cassan-Wang H."/>
            <person name="Dunand C."/>
            <person name="Hefer C.A."/>
            <person name="Bornberg-Bauer E."/>
            <person name="Kersting A.R."/>
            <person name="Vining K."/>
            <person name="Amarasinghe V."/>
            <person name="Ranik M."/>
            <person name="Naithani S."/>
            <person name="Elser J."/>
            <person name="Boyd A.E."/>
            <person name="Liston A."/>
            <person name="Spatafora J.W."/>
            <person name="Dharmwardhana P."/>
            <person name="Raja R."/>
            <person name="Sullivan C."/>
            <person name="Romanel E."/>
            <person name="Alves-Ferreira M."/>
            <person name="Kulheim C."/>
            <person name="Foley W."/>
            <person name="Carocha V."/>
            <person name="Paiva J."/>
            <person name="Kudrna D."/>
            <person name="Brommonschenkel S.H."/>
            <person name="Pasquali G."/>
            <person name="Byrne M."/>
            <person name="Rigault P."/>
            <person name="Tibbits J."/>
            <person name="Spokevicius A."/>
            <person name="Jones R.C."/>
            <person name="Steane D.A."/>
            <person name="Vaillancourt R.E."/>
            <person name="Potts B.M."/>
            <person name="Joubert F."/>
            <person name="Barry K."/>
            <person name="Pappas G.J."/>
            <person name="Strauss S.H."/>
            <person name="Jaiswal P."/>
            <person name="Grima-Pettenati J."/>
            <person name="Salse J."/>
            <person name="Van D.P."/>
            <person name="Rokhsar D.S."/>
            <person name="Schmutz J."/>
        </authorList>
    </citation>
    <scope>NUCLEOTIDE SEQUENCE</scope>
    <source>
        <tissue evidence="11">Leaf extractions</tissue>
    </source>
</reference>
<dbReference type="InterPro" id="IPR027417">
    <property type="entry name" value="P-loop_NTPase"/>
</dbReference>
<dbReference type="GO" id="GO:0016787">
    <property type="term" value="F:hydrolase activity"/>
    <property type="evidence" value="ECO:0007669"/>
    <property type="project" value="UniProtKB-KW"/>
</dbReference>
<keyword evidence="6" id="KW-0067">ATP-binding</keyword>
<dbReference type="PANTHER" id="PTHR47963:SF8">
    <property type="entry name" value="ATP-DEPENDENT RNA HELICASE DEAD"/>
    <property type="match status" value="1"/>
</dbReference>
<evidence type="ECO:0000313" key="13">
    <source>
        <dbReference type="Proteomes" id="UP000030711"/>
    </source>
</evidence>
<dbReference type="CDD" id="cd12937">
    <property type="entry name" value="GUCT_RH7_like"/>
    <property type="match status" value="1"/>
</dbReference>
<evidence type="ECO:0000256" key="5">
    <source>
        <dbReference type="ARBA" id="ARBA00022806"/>
    </source>
</evidence>
<dbReference type="InterPro" id="IPR035979">
    <property type="entry name" value="RBD_domain_sf"/>
</dbReference>
<dbReference type="SUPFAM" id="SSF54928">
    <property type="entry name" value="RNA-binding domain, RBD"/>
    <property type="match status" value="1"/>
</dbReference>
<gene>
    <name evidence="12" type="ORF">EUGRSUZ_L00808</name>
</gene>
<proteinExistence type="inferred from homology"/>
<dbReference type="eggNOG" id="KOG0331">
    <property type="taxonomic scope" value="Eukaryota"/>
</dbReference>
<dbReference type="AlphaFoldDB" id="A0A058ZUM0"/>
<reference evidence="11" key="2">
    <citation type="journal article" date="2014" name="Nature">
        <title>The genome of Eucalyptus grandis.</title>
        <authorList>
            <person name="Myburg A.A."/>
            <person name="Grattapaglia D."/>
            <person name="Tuskan G.A."/>
            <person name="Hellsten U."/>
            <person name="Hayes R.D."/>
            <person name="Grimwood J."/>
            <person name="Jenkins J."/>
            <person name="Lindquist E."/>
            <person name="Tice H."/>
            <person name="Bauer D."/>
            <person name="Goodstein D.M."/>
            <person name="Dubchak I."/>
            <person name="Poliakov A."/>
            <person name="Mizrachi E."/>
            <person name="Kullan A.R."/>
            <person name="Hussey S.G."/>
            <person name="Pinard D."/>
            <person name="van der Merwe K."/>
            <person name="Singh P."/>
            <person name="van Jaarsveld I."/>
            <person name="Silva-Junior O.B."/>
            <person name="Togawa R.C."/>
            <person name="Pappas M.R."/>
            <person name="Faria D.A."/>
            <person name="Sansaloni C.P."/>
            <person name="Petroli C.D."/>
            <person name="Yang X."/>
            <person name="Ranjan P."/>
            <person name="Tschaplinski T.J."/>
            <person name="Ye C.Y."/>
            <person name="Li T."/>
            <person name="Sterck L."/>
            <person name="Vanneste K."/>
            <person name="Murat F."/>
            <person name="Soler M."/>
            <person name="Clemente H.S."/>
            <person name="Saidi N."/>
            <person name="Cassan-Wang H."/>
            <person name="Dunand C."/>
            <person name="Hefer C.A."/>
            <person name="Bornberg-Bauer E."/>
            <person name="Kersting A.R."/>
            <person name="Vining K."/>
            <person name="Amarasinghe V."/>
            <person name="Ranik M."/>
            <person name="Naithani S."/>
            <person name="Elser J."/>
            <person name="Boyd A.E."/>
            <person name="Liston A."/>
            <person name="Spatafora J.W."/>
            <person name="Dharmwardhana P."/>
            <person name="Raja R."/>
            <person name="Sullivan C."/>
            <person name="Romanel E."/>
            <person name="Alves-Ferreira M."/>
            <person name="Kulheim C."/>
            <person name="Foley W."/>
            <person name="Carocha V."/>
            <person name="Paiva J."/>
            <person name="Kudrna D."/>
            <person name="Brommonschenkel S.H."/>
            <person name="Pasquali G."/>
            <person name="Byrne M."/>
            <person name="Rigault P."/>
            <person name="Tibbits J."/>
            <person name="Spokevicius A."/>
            <person name="Jones R.C."/>
            <person name="Steane D.A."/>
            <person name="Vaillancourt R.E."/>
            <person name="Potts B.M."/>
            <person name="Joubert F."/>
            <person name="Barry K."/>
            <person name="Pappas G.J."/>
            <person name="Strauss S.H."/>
            <person name="Jaiswal P."/>
            <person name="Grima-Pettenati J."/>
            <person name="Salse J."/>
            <person name="Van de Peer Y."/>
            <person name="Rokhsar D.S."/>
            <person name="Schmutz J."/>
        </authorList>
    </citation>
    <scope>NUCLEOTIDE SEQUENCE</scope>
    <source>
        <tissue evidence="11">Leaf extractions</tissue>
    </source>
</reference>
<dbReference type="Pfam" id="PF00270">
    <property type="entry name" value="DEAD"/>
    <property type="match status" value="1"/>
</dbReference>
<dbReference type="Gramene" id="KCW45478">
    <property type="protein sequence ID" value="KCW45478"/>
    <property type="gene ID" value="EUGRSUZ_L00808"/>
</dbReference>
<keyword evidence="3" id="KW-0547">Nucleotide-binding</keyword>
<name>A0A058ZUM0_EUCGR</name>
<dbReference type="SMART" id="SM00487">
    <property type="entry name" value="DEXDc"/>
    <property type="match status" value="1"/>
</dbReference>
<dbReference type="GO" id="GO:0003729">
    <property type="term" value="F:mRNA binding"/>
    <property type="evidence" value="ECO:0000318"/>
    <property type="project" value="GO_Central"/>
</dbReference>
<comment type="catalytic activity">
    <reaction evidence="8">
        <text>ATP + H2O = ADP + phosphate + H(+)</text>
        <dbReference type="Rhea" id="RHEA:13065"/>
        <dbReference type="ChEBI" id="CHEBI:15377"/>
        <dbReference type="ChEBI" id="CHEBI:15378"/>
        <dbReference type="ChEBI" id="CHEBI:30616"/>
        <dbReference type="ChEBI" id="CHEBI:43474"/>
        <dbReference type="ChEBI" id="CHEBI:456216"/>
        <dbReference type="EC" id="3.6.4.13"/>
    </reaction>
</comment>
<feature type="compositionally biased region" description="Gly residues" evidence="9">
    <location>
        <begin position="462"/>
        <end position="488"/>
    </location>
</feature>
<dbReference type="GO" id="GO:0003724">
    <property type="term" value="F:RNA helicase activity"/>
    <property type="evidence" value="ECO:0000318"/>
    <property type="project" value="GO_Central"/>
</dbReference>
<dbReference type="EC" id="3.6.4.13" evidence="2"/>
<dbReference type="InterPro" id="IPR059027">
    <property type="entry name" value="DD_DDX21-DDX50"/>
</dbReference>
<dbReference type="STRING" id="71139.A0A058ZUM0"/>
<dbReference type="CDD" id="cd00268">
    <property type="entry name" value="DEADc"/>
    <property type="match status" value="1"/>
</dbReference>
<organism evidence="12">
    <name type="scientific">Eucalyptus grandis</name>
    <name type="common">Flooded gum</name>
    <dbReference type="NCBI Taxonomy" id="71139"/>
    <lineage>
        <taxon>Eukaryota</taxon>
        <taxon>Viridiplantae</taxon>
        <taxon>Streptophyta</taxon>
        <taxon>Embryophyta</taxon>
        <taxon>Tracheophyta</taxon>
        <taxon>Spermatophyta</taxon>
        <taxon>Magnoliopsida</taxon>
        <taxon>eudicotyledons</taxon>
        <taxon>Gunneridae</taxon>
        <taxon>Pentapetalae</taxon>
        <taxon>rosids</taxon>
        <taxon>malvids</taxon>
        <taxon>Myrtales</taxon>
        <taxon>Myrtaceae</taxon>
        <taxon>Myrtoideae</taxon>
        <taxon>Eucalypteae</taxon>
        <taxon>Eucalyptus</taxon>
    </lineage>
</organism>
<dbReference type="PROSITE" id="PS51192">
    <property type="entry name" value="HELICASE_ATP_BIND_1"/>
    <property type="match status" value="1"/>
</dbReference>
<feature type="region of interest" description="Disordered" evidence="9">
    <location>
        <begin position="1"/>
        <end position="22"/>
    </location>
</feature>
<evidence type="ECO:0000256" key="4">
    <source>
        <dbReference type="ARBA" id="ARBA00022801"/>
    </source>
</evidence>
<evidence type="ECO:0000256" key="8">
    <source>
        <dbReference type="ARBA" id="ARBA00047984"/>
    </source>
</evidence>
<dbReference type="Gene3D" id="3.30.70.2280">
    <property type="match status" value="1"/>
</dbReference>
<evidence type="ECO:0000256" key="2">
    <source>
        <dbReference type="ARBA" id="ARBA00012552"/>
    </source>
</evidence>
<dbReference type="InterPro" id="IPR011545">
    <property type="entry name" value="DEAD/DEAH_box_helicase_dom"/>
</dbReference>
<dbReference type="InterPro" id="IPR001650">
    <property type="entry name" value="Helicase_C-like"/>
</dbReference>
<keyword evidence="7" id="KW-0694">RNA-binding</keyword>
<evidence type="ECO:0000256" key="3">
    <source>
        <dbReference type="ARBA" id="ARBA00022741"/>
    </source>
</evidence>
<feature type="region of interest" description="Disordered" evidence="9">
    <location>
        <begin position="457"/>
        <end position="511"/>
    </location>
</feature>
<evidence type="ECO:0000256" key="7">
    <source>
        <dbReference type="ARBA" id="ARBA00022884"/>
    </source>
</evidence>
<sequence length="511" mass="54760">MPLIVVSDSAQSPKKSKSKSKEKMKAKAMRFDIILDGTDLVGRAHTGQGKTMAFVLPILESLMNGPVKTSRKTGYGKPPSVLVLLPTRELTKQVFSDFEVYGGAMGLTSCCLHGGAPGHVKDHIERENIDLSSLTFRVLDEVDEMLRMGFVEDVELILGKVKDTSKVQTLLFSTTLPGWVKGISSRFLKQNKRTIDLVGNEKMKACAPVRHIVIPCTSSARPQLILDIICCYSSGGCTIIFTETKESASQLLGLLPGAWPLHGDIQQAKREVTLAGFRSGKFMILVAMNVRAGNIVVAVMLYDPRRANVSKIKRESGVKFEHISAPQPSDVAQAAGVKAEQSTRQISDSVILAFKSAAEQLLNMSGMSAVELLAKALAKASTGRSIYTPPYSLGVLRRFLPENKVEFVKGLILTVDGNGIVFDVAAEDLDTFLAGQENATNVSLEVVKTLPCLQERDQSRGGRFGSGGGRGGNGGRGGGFSGGRGGTFSGQRNGRFSGGLGGGRGRGNNRR</sequence>
<dbReference type="InterPro" id="IPR050547">
    <property type="entry name" value="DEAD_box_RNA_helicases"/>
</dbReference>
<dbReference type="InterPro" id="IPR044742">
    <property type="entry name" value="DEAD/DEAH_RhlB"/>
</dbReference>
<dbReference type="OMA" id="SVAYKKX"/>
<dbReference type="GO" id="GO:0005524">
    <property type="term" value="F:ATP binding"/>
    <property type="evidence" value="ECO:0007669"/>
    <property type="project" value="UniProtKB-KW"/>
</dbReference>
<dbReference type="Pfam" id="PF26142">
    <property type="entry name" value="DD_DDX21-DDX50"/>
    <property type="match status" value="1"/>
</dbReference>
<protein>
    <recommendedName>
        <fullName evidence="2">RNA helicase</fullName>
        <ecNumber evidence="2">3.6.4.13</ecNumber>
    </recommendedName>
</protein>
<evidence type="ECO:0000256" key="1">
    <source>
        <dbReference type="ARBA" id="ARBA00006517"/>
    </source>
</evidence>
<feature type="domain" description="Helicase ATP-binding" evidence="10">
    <location>
        <begin position="31"/>
        <end position="194"/>
    </location>
</feature>
<dbReference type="Pfam" id="PF08152">
    <property type="entry name" value="GUCT"/>
    <property type="match status" value="1"/>
</dbReference>
<comment type="similarity">
    <text evidence="1">Belongs to the DEAD box helicase family. DDX21/DDX50 subfamily.</text>
</comment>
<dbReference type="GO" id="GO:0005730">
    <property type="term" value="C:nucleolus"/>
    <property type="evidence" value="ECO:0000318"/>
    <property type="project" value="GO_Central"/>
</dbReference>
<dbReference type="InterPro" id="IPR012562">
    <property type="entry name" value="GUCT"/>
</dbReference>
<dbReference type="Gene3D" id="3.40.50.300">
    <property type="entry name" value="P-loop containing nucleotide triphosphate hydrolases"/>
    <property type="match status" value="2"/>
</dbReference>
<dbReference type="InterPro" id="IPR014001">
    <property type="entry name" value="Helicase_ATP-bd"/>
</dbReference>
<reference evidence="11" key="3">
    <citation type="submission" date="2023-04" db="EMBL/GenBank/DDBJ databases">
        <title>WGS assembly of Eucalyptus grandis.</title>
        <authorList>
            <person name="Myburg A."/>
            <person name="Grattapaglia D."/>
            <person name="Tuskan G."/>
            <person name="Hellsten U."/>
            <person name="Hayes R."/>
            <person name="Grimwood J."/>
            <person name="Jenkins J."/>
            <person name="Lindquist E."/>
            <person name="Tice H."/>
            <person name="Bauer D."/>
            <person name="Goodstein D."/>
            <person name="Dubchak I."/>
            <person name="Poliakov A."/>
            <person name="Mizrachi E."/>
            <person name="Kullan A."/>
            <person name="Hussey S."/>
            <person name="Pinard D."/>
            <person name="Van D."/>
            <person name="Singh P."/>
            <person name="Van J."/>
            <person name="Silva-Junior O."/>
            <person name="Togawa R."/>
            <person name="Pappas M."/>
            <person name="Faria D."/>
            <person name="Sansaloni C."/>
            <person name="Petroli C."/>
            <person name="Yang X."/>
            <person name="Ranjan P."/>
            <person name="Tschaplinski T."/>
            <person name="Ye C."/>
            <person name="Li T."/>
            <person name="Sterck L."/>
            <person name="Vanneste K."/>
            <person name="Murat F."/>
            <person name="Soler M."/>
            <person name="Clemente H."/>
            <person name="Saidi N."/>
            <person name="Cassan-Wang H."/>
            <person name="Dunand C."/>
            <person name="Hefer C."/>
            <person name="Bornberg-Bauer E."/>
            <person name="Kersting A."/>
            <person name="Vining K."/>
            <person name="Amarasinghe V."/>
            <person name="Ranik M."/>
            <person name="Naithani S."/>
            <person name="Elser J."/>
            <person name="Boyd A."/>
            <person name="Liston A."/>
            <person name="Spatafora J."/>
            <person name="Dharmwardhana P."/>
            <person name="Raja R."/>
            <person name="Sullivan C."/>
            <person name="Romanel E."/>
            <person name="Alves-Ferreira M."/>
            <person name="Kulheim C."/>
            <person name="Foley W."/>
            <person name="Carocha V."/>
            <person name="Paiva J."/>
            <person name="Kudrna D."/>
            <person name="Brommonschenkel S."/>
            <person name="Pasquali G."/>
            <person name="Byrne M."/>
            <person name="Rigault P."/>
            <person name="Tibbits J."/>
            <person name="Spokevicius A."/>
            <person name="Jones R."/>
            <person name="Steane D."/>
            <person name="Vaillancourt R."/>
            <person name="Potts B."/>
            <person name="Joubert F."/>
            <person name="Barry K."/>
            <person name="Pappas G."/>
            <person name="Strauss S."/>
            <person name="Jaiswal P."/>
            <person name="Grima-Pettenati J."/>
            <person name="Salse J."/>
            <person name="Van D."/>
            <person name="Rokhsar D."/>
            <person name="Schmutz J."/>
        </authorList>
    </citation>
    <scope>NUCLEOTIDE SEQUENCE</scope>
    <source>
        <tissue evidence="11">Leaf extractions</tissue>
    </source>
</reference>
<dbReference type="Proteomes" id="UP000030711">
    <property type="component" value="Unassembled WGS sequence"/>
</dbReference>
<dbReference type="PANTHER" id="PTHR47963">
    <property type="entry name" value="DEAD-BOX ATP-DEPENDENT RNA HELICASE 47, MITOCHONDRIAL"/>
    <property type="match status" value="1"/>
</dbReference>
<dbReference type="EMBL" id="KK198815">
    <property type="protein sequence ID" value="KCW45478.1"/>
    <property type="molecule type" value="Genomic_DNA"/>
</dbReference>
<evidence type="ECO:0000313" key="11">
    <source>
        <dbReference type="EMBL" id="KAK2632969.1"/>
    </source>
</evidence>
<evidence type="ECO:0000313" key="12">
    <source>
        <dbReference type="EMBL" id="KCW45478.1"/>
    </source>
</evidence>
<dbReference type="EMBL" id="MU848301">
    <property type="protein sequence ID" value="KAK2632969.1"/>
    <property type="molecule type" value="Genomic_DNA"/>
</dbReference>
<dbReference type="Pfam" id="PF00271">
    <property type="entry name" value="Helicase_C"/>
    <property type="match status" value="1"/>
</dbReference>
<dbReference type="SUPFAM" id="SSF52540">
    <property type="entry name" value="P-loop containing nucleoside triphosphate hydrolases"/>
    <property type="match status" value="2"/>
</dbReference>
<feature type="compositionally biased region" description="Gly residues" evidence="9">
    <location>
        <begin position="496"/>
        <end position="511"/>
    </location>
</feature>
<keyword evidence="13" id="KW-1185">Reference proteome</keyword>
<accession>A0A058ZUM0</accession>
<reference evidence="12" key="1">
    <citation type="submission" date="2013-07" db="EMBL/GenBank/DDBJ databases">
        <title>The genome of Eucalyptus grandis.</title>
        <authorList>
            <person name="Schmutz J."/>
            <person name="Hayes R."/>
            <person name="Myburg A."/>
            <person name="Tuskan G."/>
            <person name="Grattapaglia D."/>
            <person name="Rokhsar D.S."/>
        </authorList>
    </citation>
    <scope>NUCLEOTIDE SEQUENCE</scope>
    <source>
        <tissue evidence="12">Leaf extractions</tissue>
    </source>
</reference>
<keyword evidence="5" id="KW-0347">Helicase</keyword>
<dbReference type="InParanoid" id="A0A058ZUM0"/>
<keyword evidence="4" id="KW-0378">Hydrolase</keyword>